<dbReference type="FunCoup" id="G8ZTE7">
    <property type="interactions" value="595"/>
</dbReference>
<dbReference type="GO" id="GO:0005737">
    <property type="term" value="C:cytoplasm"/>
    <property type="evidence" value="ECO:0007669"/>
    <property type="project" value="TreeGrafter"/>
</dbReference>
<evidence type="ECO:0000256" key="9">
    <source>
        <dbReference type="ARBA" id="ARBA00024191"/>
    </source>
</evidence>
<dbReference type="InterPro" id="IPR041723">
    <property type="entry name" value="CCT"/>
</dbReference>
<dbReference type="InterPro" id="IPR014729">
    <property type="entry name" value="Rossmann-like_a/b/a_fold"/>
</dbReference>
<dbReference type="NCBIfam" id="TIGR00125">
    <property type="entry name" value="cyt_tran_rel"/>
    <property type="match status" value="1"/>
</dbReference>
<evidence type="ECO:0000313" key="14">
    <source>
        <dbReference type="Proteomes" id="UP000005627"/>
    </source>
</evidence>
<keyword evidence="5" id="KW-0548">Nucleotidyltransferase</keyword>
<dbReference type="KEGG" id="tdl:TDEL_0D03070"/>
<evidence type="ECO:0000256" key="2">
    <source>
        <dbReference type="ARBA" id="ARBA00010101"/>
    </source>
</evidence>
<dbReference type="EC" id="2.7.7.14" evidence="10"/>
<dbReference type="OrthoDB" id="40021at2759"/>
<keyword evidence="6" id="KW-0443">Lipid metabolism</keyword>
<comment type="pathway">
    <text evidence="9">Phospholipid metabolism; phosphatidylethanolamine biosynthesis; phosphatidylethanolamine from ethanolamine: step 2/3.</text>
</comment>
<dbReference type="PANTHER" id="PTHR45780">
    <property type="entry name" value="ETHANOLAMINE-PHOSPHATE CYTIDYLYLTRANSFERASE"/>
    <property type="match status" value="1"/>
</dbReference>
<gene>
    <name evidence="13" type="primary">TDEL0D03070</name>
    <name evidence="13" type="ORF">TDEL_0D03070</name>
</gene>
<evidence type="ECO:0000256" key="8">
    <source>
        <dbReference type="ARBA" id="ARBA00023264"/>
    </source>
</evidence>
<dbReference type="InParanoid" id="G8ZTE7"/>
<dbReference type="RefSeq" id="XP_003681102.1">
    <property type="nucleotide sequence ID" value="XM_003681054.1"/>
</dbReference>
<evidence type="ECO:0000256" key="7">
    <source>
        <dbReference type="ARBA" id="ARBA00023209"/>
    </source>
</evidence>
<evidence type="ECO:0000256" key="6">
    <source>
        <dbReference type="ARBA" id="ARBA00023098"/>
    </source>
</evidence>
<keyword evidence="4" id="KW-0808">Transferase</keyword>
<dbReference type="Gene3D" id="3.40.50.620">
    <property type="entry name" value="HUPs"/>
    <property type="match status" value="2"/>
</dbReference>
<dbReference type="InterPro" id="IPR004821">
    <property type="entry name" value="Cyt_trans-like"/>
</dbReference>
<dbReference type="EMBL" id="HE616745">
    <property type="protein sequence ID" value="CCE91891.1"/>
    <property type="molecule type" value="Genomic_DNA"/>
</dbReference>
<dbReference type="AlphaFoldDB" id="G8ZTE7"/>
<keyword evidence="7" id="KW-0594">Phospholipid biosynthesis</keyword>
<dbReference type="PANTHER" id="PTHR45780:SF2">
    <property type="entry name" value="ETHANOLAMINE-PHOSPHATE CYTIDYLYLTRANSFERASE"/>
    <property type="match status" value="1"/>
</dbReference>
<evidence type="ECO:0000256" key="10">
    <source>
        <dbReference type="ARBA" id="ARBA00024221"/>
    </source>
</evidence>
<comment type="similarity">
    <text evidence="2">Belongs to the cytidylyltransferase family.</text>
</comment>
<evidence type="ECO:0000256" key="4">
    <source>
        <dbReference type="ARBA" id="ARBA00022679"/>
    </source>
</evidence>
<comment type="pathway">
    <text evidence="1">Lipid metabolism.</text>
</comment>
<sequence>MQLSDDRVWIDGCFDFTHHGHAGAILQARQTIEGDGGTLICGVHNDREIEMNKGTLPVMTSRERYEHTRANRWCGEVVEDAPYVTQPAWLDRYGCRYVVHGDDITLDANGEDCYQEMKDIGRFRVVKRTNGVSTTEIIHRILTGSKGSNDRASLEDLKRYASGPDGHSRHCYVFQGTLDHVLVEGNFKLCPEEFVLVRGTFDLFHMGQIDQLAQVKSLEGKKIIAVIEDSNDCIMSPKERALSVLSCRHLDGVVIQPEIKQVDYEIDDDRLTQGSEFQYLTCGVIVERIERQRDAYVRRNVRKGMPSA</sequence>
<evidence type="ECO:0000256" key="5">
    <source>
        <dbReference type="ARBA" id="ARBA00022695"/>
    </source>
</evidence>
<keyword evidence="8" id="KW-1208">Phospholipid metabolism</keyword>
<dbReference type="GO" id="GO:0004306">
    <property type="term" value="F:ethanolamine-phosphate cytidylyltransferase activity"/>
    <property type="evidence" value="ECO:0007669"/>
    <property type="project" value="UniProtKB-EC"/>
</dbReference>
<evidence type="ECO:0000256" key="1">
    <source>
        <dbReference type="ARBA" id="ARBA00005189"/>
    </source>
</evidence>
<dbReference type="SUPFAM" id="SSF52374">
    <property type="entry name" value="Nucleotidylyl transferase"/>
    <property type="match status" value="2"/>
</dbReference>
<accession>G8ZTE7</accession>
<dbReference type="Pfam" id="PF01467">
    <property type="entry name" value="CTP_transf_like"/>
    <property type="match status" value="2"/>
</dbReference>
<dbReference type="InterPro" id="IPR044608">
    <property type="entry name" value="Ect1/PCYT2"/>
</dbReference>
<reference evidence="13 14" key="1">
    <citation type="journal article" date="2011" name="Proc. Natl. Acad. Sci. U.S.A.">
        <title>Evolutionary erosion of yeast sex chromosomes by mating-type switching accidents.</title>
        <authorList>
            <person name="Gordon J.L."/>
            <person name="Armisen D."/>
            <person name="Proux-Wera E."/>
            <person name="Oheigeartaigh S.S."/>
            <person name="Byrne K.P."/>
            <person name="Wolfe K.H."/>
        </authorList>
    </citation>
    <scope>NUCLEOTIDE SEQUENCE [LARGE SCALE GENOMIC DNA]</scope>
    <source>
        <strain evidence="14">ATCC 10662 / CBS 1146 / NBRC 0425 / NCYC 2629 / NRRL Y-866</strain>
    </source>
</reference>
<feature type="domain" description="Cytidyltransferase-like" evidence="12">
    <location>
        <begin position="10"/>
        <end position="140"/>
    </location>
</feature>
<evidence type="ECO:0000313" key="13">
    <source>
        <dbReference type="EMBL" id="CCE91891.1"/>
    </source>
</evidence>
<proteinExistence type="inferred from homology"/>
<dbReference type="UniPathway" id="UPA00558">
    <property type="reaction ID" value="UER00742"/>
</dbReference>
<dbReference type="FunFam" id="3.40.50.620:FF:000260">
    <property type="entry name" value="Ethanolamine-phosphate cytidylyltransferase"/>
    <property type="match status" value="1"/>
</dbReference>
<protein>
    <recommendedName>
        <fullName evidence="10">ethanolamine-phosphate cytidylyltransferase</fullName>
        <ecNumber evidence="10">2.7.7.14</ecNumber>
    </recommendedName>
    <alternativeName>
        <fullName evidence="11">CTP:phosphoethanolamine cytidylyltransferase</fullName>
    </alternativeName>
</protein>
<keyword evidence="14" id="KW-1185">Reference proteome</keyword>
<dbReference type="GeneID" id="11502325"/>
<evidence type="ECO:0000256" key="11">
    <source>
        <dbReference type="ARBA" id="ARBA00031473"/>
    </source>
</evidence>
<evidence type="ECO:0000259" key="12">
    <source>
        <dbReference type="Pfam" id="PF01467"/>
    </source>
</evidence>
<dbReference type="CDD" id="cd02174">
    <property type="entry name" value="CCT"/>
    <property type="match status" value="1"/>
</dbReference>
<dbReference type="eggNOG" id="KOG2803">
    <property type="taxonomic scope" value="Eukaryota"/>
</dbReference>
<name>G8ZTE7_TORDE</name>
<dbReference type="Proteomes" id="UP000005627">
    <property type="component" value="Chromosome 4"/>
</dbReference>
<dbReference type="GO" id="GO:0006646">
    <property type="term" value="P:phosphatidylethanolamine biosynthetic process"/>
    <property type="evidence" value="ECO:0007669"/>
    <property type="project" value="UniProtKB-UniPathway"/>
</dbReference>
<dbReference type="STRING" id="1076872.G8ZTE7"/>
<evidence type="ECO:0000256" key="3">
    <source>
        <dbReference type="ARBA" id="ARBA00022516"/>
    </source>
</evidence>
<feature type="domain" description="Cytidyltransferase-like" evidence="12">
    <location>
        <begin position="197"/>
        <end position="263"/>
    </location>
</feature>
<dbReference type="HOGENOM" id="CLU_031246_1_0_1"/>
<keyword evidence="3" id="KW-0444">Lipid biosynthesis</keyword>
<organism evidence="13 14">
    <name type="scientific">Torulaspora delbrueckii</name>
    <name type="common">Yeast</name>
    <name type="synonym">Candida colliculosa</name>
    <dbReference type="NCBI Taxonomy" id="4950"/>
    <lineage>
        <taxon>Eukaryota</taxon>
        <taxon>Fungi</taxon>
        <taxon>Dikarya</taxon>
        <taxon>Ascomycota</taxon>
        <taxon>Saccharomycotina</taxon>
        <taxon>Saccharomycetes</taxon>
        <taxon>Saccharomycetales</taxon>
        <taxon>Saccharomycetaceae</taxon>
        <taxon>Torulaspora</taxon>
    </lineage>
</organism>